<evidence type="ECO:0000313" key="4">
    <source>
        <dbReference type="EMBL" id="KIN95527.1"/>
    </source>
</evidence>
<comment type="similarity">
    <text evidence="1 2">Belongs to the pirin family.</text>
</comment>
<dbReference type="OrthoDB" id="10261807at2759"/>
<dbReference type="Proteomes" id="UP000054217">
    <property type="component" value="Unassembled WGS sequence"/>
</dbReference>
<evidence type="ECO:0000256" key="1">
    <source>
        <dbReference type="ARBA" id="ARBA00008416"/>
    </source>
</evidence>
<dbReference type="InParanoid" id="A0A0C3IER6"/>
<protein>
    <recommendedName>
        <fullName evidence="3">Pirin N-terminal domain-containing protein</fullName>
    </recommendedName>
</protein>
<dbReference type="CDD" id="cd02910">
    <property type="entry name" value="cupin_Yhhw_N"/>
    <property type="match status" value="1"/>
</dbReference>
<dbReference type="STRING" id="870435.A0A0C3IER6"/>
<dbReference type="Gene3D" id="2.60.120.10">
    <property type="entry name" value="Jelly Rolls"/>
    <property type="match status" value="2"/>
</dbReference>
<dbReference type="InterPro" id="IPR003829">
    <property type="entry name" value="Pirin_N_dom"/>
</dbReference>
<keyword evidence="5" id="KW-1185">Reference proteome</keyword>
<gene>
    <name evidence="4" type="ORF">M404DRAFT_165553</name>
</gene>
<name>A0A0C3IER6_PISTI</name>
<sequence>MSGNPIQIIPRWSTDRGHADHGWLKTFHTFSFANYHDPRHASYGALRVINEDRVAPGTGFGMHSHQHFEIFSYVVGGQLEHQDSMGNTEVLSRGALQSTSAGTGISHSEKAHGPEEVHFLQIWALARPGDGNKKPAYFTRNFPDEEKHNRFVTVVAPDNSSSVSLSREDKGPAPIRSELWMHASLIDPGVSLVHGHVEKGQGQPRKGYIHLIQTSGYNSGKPGGNAIRIGSKSSAEDSKVELREGDGAYLVYESHDLEVTNVGQGKAEVLLFDLD</sequence>
<dbReference type="InterPro" id="IPR014710">
    <property type="entry name" value="RmlC-like_jellyroll"/>
</dbReference>
<reference evidence="5" key="2">
    <citation type="submission" date="2015-01" db="EMBL/GenBank/DDBJ databases">
        <title>Evolutionary Origins and Diversification of the Mycorrhizal Mutualists.</title>
        <authorList>
            <consortium name="DOE Joint Genome Institute"/>
            <consortium name="Mycorrhizal Genomics Consortium"/>
            <person name="Kohler A."/>
            <person name="Kuo A."/>
            <person name="Nagy L.G."/>
            <person name="Floudas D."/>
            <person name="Copeland A."/>
            <person name="Barry K.W."/>
            <person name="Cichocki N."/>
            <person name="Veneault-Fourrey C."/>
            <person name="LaButti K."/>
            <person name="Lindquist E.A."/>
            <person name="Lipzen A."/>
            <person name="Lundell T."/>
            <person name="Morin E."/>
            <person name="Murat C."/>
            <person name="Riley R."/>
            <person name="Ohm R."/>
            <person name="Sun H."/>
            <person name="Tunlid A."/>
            <person name="Henrissat B."/>
            <person name="Grigoriev I.V."/>
            <person name="Hibbett D.S."/>
            <person name="Martin F."/>
        </authorList>
    </citation>
    <scope>NUCLEOTIDE SEQUENCE [LARGE SCALE GENOMIC DNA]</scope>
    <source>
        <strain evidence="5">Marx 270</strain>
    </source>
</reference>
<accession>A0A0C3IER6</accession>
<dbReference type="InterPro" id="IPR012093">
    <property type="entry name" value="Pirin"/>
</dbReference>
<reference evidence="4 5" key="1">
    <citation type="submission" date="2014-04" db="EMBL/GenBank/DDBJ databases">
        <authorList>
            <consortium name="DOE Joint Genome Institute"/>
            <person name="Kuo A."/>
            <person name="Kohler A."/>
            <person name="Costa M.D."/>
            <person name="Nagy L.G."/>
            <person name="Floudas D."/>
            <person name="Copeland A."/>
            <person name="Barry K.W."/>
            <person name="Cichocki N."/>
            <person name="Veneault-Fourrey C."/>
            <person name="LaButti K."/>
            <person name="Lindquist E.A."/>
            <person name="Lipzen A."/>
            <person name="Lundell T."/>
            <person name="Morin E."/>
            <person name="Murat C."/>
            <person name="Sun H."/>
            <person name="Tunlid A."/>
            <person name="Henrissat B."/>
            <person name="Grigoriev I.V."/>
            <person name="Hibbett D.S."/>
            <person name="Martin F."/>
            <person name="Nordberg H.P."/>
            <person name="Cantor M.N."/>
            <person name="Hua S.X."/>
        </authorList>
    </citation>
    <scope>NUCLEOTIDE SEQUENCE [LARGE SCALE GENOMIC DNA]</scope>
    <source>
        <strain evidence="4 5">Marx 270</strain>
    </source>
</reference>
<evidence type="ECO:0000259" key="3">
    <source>
        <dbReference type="Pfam" id="PF02678"/>
    </source>
</evidence>
<organism evidence="4 5">
    <name type="scientific">Pisolithus tinctorius Marx 270</name>
    <dbReference type="NCBI Taxonomy" id="870435"/>
    <lineage>
        <taxon>Eukaryota</taxon>
        <taxon>Fungi</taxon>
        <taxon>Dikarya</taxon>
        <taxon>Basidiomycota</taxon>
        <taxon>Agaricomycotina</taxon>
        <taxon>Agaricomycetes</taxon>
        <taxon>Agaricomycetidae</taxon>
        <taxon>Boletales</taxon>
        <taxon>Sclerodermatineae</taxon>
        <taxon>Pisolithaceae</taxon>
        <taxon>Pisolithus</taxon>
    </lineage>
</organism>
<dbReference type="Pfam" id="PF02678">
    <property type="entry name" value="Pirin"/>
    <property type="match status" value="1"/>
</dbReference>
<evidence type="ECO:0000256" key="2">
    <source>
        <dbReference type="RuleBase" id="RU003457"/>
    </source>
</evidence>
<dbReference type="AlphaFoldDB" id="A0A0C3IER6"/>
<dbReference type="EMBL" id="KN832065">
    <property type="protein sequence ID" value="KIN95527.1"/>
    <property type="molecule type" value="Genomic_DNA"/>
</dbReference>
<dbReference type="InterPro" id="IPR011051">
    <property type="entry name" value="RmlC_Cupin_sf"/>
</dbReference>
<feature type="domain" description="Pirin N-terminal" evidence="3">
    <location>
        <begin position="18"/>
        <end position="123"/>
    </location>
</feature>
<dbReference type="SUPFAM" id="SSF51182">
    <property type="entry name" value="RmlC-like cupins"/>
    <property type="match status" value="1"/>
</dbReference>
<dbReference type="HOGENOM" id="CLU_064194_3_1_1"/>
<dbReference type="PANTHER" id="PTHR43212">
    <property type="entry name" value="QUERCETIN 2,3-DIOXYGENASE"/>
    <property type="match status" value="1"/>
</dbReference>
<evidence type="ECO:0000313" key="5">
    <source>
        <dbReference type="Proteomes" id="UP000054217"/>
    </source>
</evidence>
<dbReference type="PANTHER" id="PTHR43212:SF3">
    <property type="entry name" value="QUERCETIN 2,3-DIOXYGENASE"/>
    <property type="match status" value="1"/>
</dbReference>
<proteinExistence type="inferred from homology"/>